<dbReference type="SUPFAM" id="SSF51182">
    <property type="entry name" value="RmlC-like cupins"/>
    <property type="match status" value="1"/>
</dbReference>
<sequence>MSNLDPHPAEVTCGADAAHRPTHVLVTGHEVALGGPRGLRVTRTLPTRTRRMVGAWCFVDHYGPHPVADGGAMRVAPHPHIGLQTVSWLLDGAVRHRDSLGCDQVVRPGQLNLMTAGAGIAHAEETPPDAPPRLHGVQLWVALPPSARSAPPAFAHHADLPRYTDAGLTATVLVGDLAGAVSPAAAFTPLVGAELALAPGTEARVPLDPGFEYAVLSLDGTPRLDGAAPPRGTLLYLGTGRRELRVGADGPARALLLGGAPYPDTLVMWWNFVAGSHEEIVEARRGWTAQTLGGPVPGYADRLAAPPMPTTRLLPRSAAG</sequence>
<comment type="similarity">
    <text evidence="1 3">Belongs to the pirin family.</text>
</comment>
<feature type="binding site" evidence="2">
    <location>
        <position position="80"/>
    </location>
    <ligand>
        <name>Fe cation</name>
        <dbReference type="ChEBI" id="CHEBI:24875"/>
    </ligand>
</feature>
<feature type="domain" description="Pirin N-terminal" evidence="4">
    <location>
        <begin position="39"/>
        <end position="141"/>
    </location>
</feature>
<dbReference type="Pfam" id="PF05726">
    <property type="entry name" value="Pirin_C"/>
    <property type="match status" value="1"/>
</dbReference>
<dbReference type="PIRSF" id="PIRSF006232">
    <property type="entry name" value="Pirin"/>
    <property type="match status" value="1"/>
</dbReference>
<dbReference type="CDD" id="cd02247">
    <property type="entry name" value="cupin_pirin_C"/>
    <property type="match status" value="1"/>
</dbReference>
<evidence type="ECO:0000259" key="5">
    <source>
        <dbReference type="Pfam" id="PF05726"/>
    </source>
</evidence>
<reference evidence="6" key="2">
    <citation type="submission" date="2020-09" db="EMBL/GenBank/DDBJ databases">
        <authorList>
            <person name="Sun Q."/>
            <person name="Ohkuma M."/>
        </authorList>
    </citation>
    <scope>NUCLEOTIDE SEQUENCE</scope>
    <source>
        <strain evidence="6">JCM 3091</strain>
    </source>
</reference>
<dbReference type="PANTHER" id="PTHR13903:SF8">
    <property type="entry name" value="PIRIN"/>
    <property type="match status" value="1"/>
</dbReference>
<evidence type="ECO:0000256" key="2">
    <source>
        <dbReference type="PIRSR" id="PIRSR006232-1"/>
    </source>
</evidence>
<comment type="caution">
    <text evidence="6">The sequence shown here is derived from an EMBL/GenBank/DDBJ whole genome shotgun (WGS) entry which is preliminary data.</text>
</comment>
<dbReference type="EMBL" id="BMQC01000012">
    <property type="protein sequence ID" value="GGK37176.1"/>
    <property type="molecule type" value="Genomic_DNA"/>
</dbReference>
<keyword evidence="2" id="KW-0479">Metal-binding</keyword>
<dbReference type="InterPro" id="IPR012093">
    <property type="entry name" value="Pirin"/>
</dbReference>
<organism evidence="6 7">
    <name type="scientific">Pilimelia terevasa</name>
    <dbReference type="NCBI Taxonomy" id="53372"/>
    <lineage>
        <taxon>Bacteria</taxon>
        <taxon>Bacillati</taxon>
        <taxon>Actinomycetota</taxon>
        <taxon>Actinomycetes</taxon>
        <taxon>Micromonosporales</taxon>
        <taxon>Micromonosporaceae</taxon>
        <taxon>Pilimelia</taxon>
    </lineage>
</organism>
<keyword evidence="2" id="KW-0408">Iron</keyword>
<dbReference type="GO" id="GO:0046872">
    <property type="term" value="F:metal ion binding"/>
    <property type="evidence" value="ECO:0007669"/>
    <property type="project" value="UniProtKB-KW"/>
</dbReference>
<reference evidence="6" key="1">
    <citation type="journal article" date="2014" name="Int. J. Syst. Evol. Microbiol.">
        <title>Complete genome sequence of Corynebacterium casei LMG S-19264T (=DSM 44701T), isolated from a smear-ripened cheese.</title>
        <authorList>
            <consortium name="US DOE Joint Genome Institute (JGI-PGF)"/>
            <person name="Walter F."/>
            <person name="Albersmeier A."/>
            <person name="Kalinowski J."/>
            <person name="Ruckert C."/>
        </authorList>
    </citation>
    <scope>NUCLEOTIDE SEQUENCE</scope>
    <source>
        <strain evidence="6">JCM 3091</strain>
    </source>
</reference>
<evidence type="ECO:0000256" key="1">
    <source>
        <dbReference type="ARBA" id="ARBA00008416"/>
    </source>
</evidence>
<feature type="binding site" evidence="2">
    <location>
        <position position="124"/>
    </location>
    <ligand>
        <name>Fe cation</name>
        <dbReference type="ChEBI" id="CHEBI:24875"/>
    </ligand>
</feature>
<dbReference type="Pfam" id="PF02678">
    <property type="entry name" value="Pirin"/>
    <property type="match status" value="1"/>
</dbReference>
<evidence type="ECO:0000256" key="3">
    <source>
        <dbReference type="RuleBase" id="RU003457"/>
    </source>
</evidence>
<accession>A0A8J3BPN1</accession>
<dbReference type="InterPro" id="IPR011051">
    <property type="entry name" value="RmlC_Cupin_sf"/>
</dbReference>
<dbReference type="RefSeq" id="WP_189115179.1">
    <property type="nucleotide sequence ID" value="NZ_BMQC01000012.1"/>
</dbReference>
<dbReference type="InterPro" id="IPR003829">
    <property type="entry name" value="Pirin_N_dom"/>
</dbReference>
<protein>
    <recommendedName>
        <fullName evidence="8">Pirin</fullName>
    </recommendedName>
</protein>
<evidence type="ECO:0000259" key="4">
    <source>
        <dbReference type="Pfam" id="PF02678"/>
    </source>
</evidence>
<dbReference type="PANTHER" id="PTHR13903">
    <property type="entry name" value="PIRIN-RELATED"/>
    <property type="match status" value="1"/>
</dbReference>
<evidence type="ECO:0008006" key="8">
    <source>
        <dbReference type="Google" id="ProtNLM"/>
    </source>
</evidence>
<dbReference type="Gene3D" id="2.60.120.10">
    <property type="entry name" value="Jelly Rolls"/>
    <property type="match status" value="1"/>
</dbReference>
<dbReference type="AlphaFoldDB" id="A0A8J3BPN1"/>
<feature type="domain" description="Pirin C-terminal" evidence="5">
    <location>
        <begin position="194"/>
        <end position="291"/>
    </location>
</feature>
<keyword evidence="7" id="KW-1185">Reference proteome</keyword>
<dbReference type="InterPro" id="IPR014710">
    <property type="entry name" value="RmlC-like_jellyroll"/>
</dbReference>
<evidence type="ECO:0000313" key="6">
    <source>
        <dbReference type="EMBL" id="GGK37176.1"/>
    </source>
</evidence>
<evidence type="ECO:0000313" key="7">
    <source>
        <dbReference type="Proteomes" id="UP000662200"/>
    </source>
</evidence>
<gene>
    <name evidence="6" type="ORF">GCM10010124_32340</name>
</gene>
<proteinExistence type="inferred from homology"/>
<comment type="cofactor">
    <cofactor evidence="2">
        <name>Fe cation</name>
        <dbReference type="ChEBI" id="CHEBI:24875"/>
    </cofactor>
    <text evidence="2">Binds 1 Fe cation per subunit.</text>
</comment>
<dbReference type="Proteomes" id="UP000662200">
    <property type="component" value="Unassembled WGS sequence"/>
</dbReference>
<feature type="binding site" evidence="2">
    <location>
        <position position="122"/>
    </location>
    <ligand>
        <name>Fe cation</name>
        <dbReference type="ChEBI" id="CHEBI:24875"/>
    </ligand>
</feature>
<feature type="binding site" evidence="2">
    <location>
        <position position="78"/>
    </location>
    <ligand>
        <name>Fe cation</name>
        <dbReference type="ChEBI" id="CHEBI:24875"/>
    </ligand>
</feature>
<name>A0A8J3BPN1_9ACTN</name>
<dbReference type="InterPro" id="IPR008778">
    <property type="entry name" value="Pirin_C_dom"/>
</dbReference>